<dbReference type="Proteomes" id="UP000472271">
    <property type="component" value="Unassembled WGS sequence"/>
</dbReference>
<keyword evidence="3" id="KW-0081">Bacteriolytic enzyme</keyword>
<keyword evidence="4" id="KW-1015">Disulfide bond</keyword>
<dbReference type="InParanoid" id="A0A672ZWF8"/>
<reference evidence="7" key="2">
    <citation type="submission" date="2025-09" db="UniProtKB">
        <authorList>
            <consortium name="Ensembl"/>
        </authorList>
    </citation>
    <scope>IDENTIFICATION</scope>
</reference>
<feature type="signal peptide" evidence="6">
    <location>
        <begin position="1"/>
        <end position="22"/>
    </location>
</feature>
<sequence length="149" mass="16309">LRDRIIMKALVCLLLAVAVTDARRFTACEWARTLKANGMAGYRGVSLADWVCVTYHESRYNTAAVNHNSDGSKDYGIFQLNSHYWCSDGGESVANGCGITCDQLLTDDVSVAIRCAKTVVRDPNGMRAWGSSNSCKDQDNSGYIADCRL</sequence>
<name>A0A672ZWF8_9TELE</name>
<reference evidence="7" key="1">
    <citation type="submission" date="2025-08" db="UniProtKB">
        <authorList>
            <consortium name="Ensembl"/>
        </authorList>
    </citation>
    <scope>IDENTIFICATION</scope>
</reference>
<dbReference type="AlphaFoldDB" id="A0A672ZWF8"/>
<dbReference type="Ensembl" id="ENSSORT00005021972.1">
    <property type="protein sequence ID" value="ENSSORP00005021329.1"/>
    <property type="gene ID" value="ENSSORG00005010413.1"/>
</dbReference>
<dbReference type="PRINTS" id="PR00135">
    <property type="entry name" value="LYZLACT"/>
</dbReference>
<keyword evidence="8" id="KW-1185">Reference proteome</keyword>
<keyword evidence="3" id="KW-0929">Antimicrobial</keyword>
<dbReference type="Gene3D" id="1.10.530.10">
    <property type="match status" value="1"/>
</dbReference>
<proteinExistence type="inferred from homology"/>
<accession>A0A672ZWF8</accession>
<dbReference type="InterPro" id="IPR000974">
    <property type="entry name" value="Glyco_hydro_22_lys"/>
</dbReference>
<dbReference type="SUPFAM" id="SSF53955">
    <property type="entry name" value="Lysozyme-like"/>
    <property type="match status" value="1"/>
</dbReference>
<protein>
    <recommendedName>
        <fullName evidence="2">lysozyme</fullName>
        <ecNumber evidence="2">3.2.1.17</ecNumber>
    </recommendedName>
</protein>
<dbReference type="PANTHER" id="PTHR11407:SF63">
    <property type="entry name" value="LYSOZYME C"/>
    <property type="match status" value="1"/>
</dbReference>
<evidence type="ECO:0000256" key="5">
    <source>
        <dbReference type="RuleBase" id="RU004440"/>
    </source>
</evidence>
<evidence type="ECO:0000256" key="3">
    <source>
        <dbReference type="ARBA" id="ARBA00022638"/>
    </source>
</evidence>
<dbReference type="PRINTS" id="PR00137">
    <property type="entry name" value="LYSOZYME"/>
</dbReference>
<evidence type="ECO:0000256" key="1">
    <source>
        <dbReference type="ARBA" id="ARBA00010859"/>
    </source>
</evidence>
<dbReference type="GO" id="GO:0042742">
    <property type="term" value="P:defense response to bacterium"/>
    <property type="evidence" value="ECO:0007669"/>
    <property type="project" value="UniProtKB-KW"/>
</dbReference>
<dbReference type="PROSITE" id="PS51348">
    <property type="entry name" value="GLYCOSYL_HYDROL_F22_2"/>
    <property type="match status" value="1"/>
</dbReference>
<dbReference type="SMART" id="SM00263">
    <property type="entry name" value="LYZ1"/>
    <property type="match status" value="1"/>
</dbReference>
<dbReference type="CDD" id="cd16897">
    <property type="entry name" value="LYZ_C"/>
    <property type="match status" value="1"/>
</dbReference>
<gene>
    <name evidence="7" type="primary">LOC115416497</name>
</gene>
<comment type="similarity">
    <text evidence="1 5">Belongs to the glycosyl hydrolase 22 family.</text>
</comment>
<dbReference type="GO" id="GO:0003796">
    <property type="term" value="F:lysozyme activity"/>
    <property type="evidence" value="ECO:0007669"/>
    <property type="project" value="UniProtKB-EC"/>
</dbReference>
<organism evidence="7 8">
    <name type="scientific">Sphaeramia orbicularis</name>
    <name type="common">orbiculate cardinalfish</name>
    <dbReference type="NCBI Taxonomy" id="375764"/>
    <lineage>
        <taxon>Eukaryota</taxon>
        <taxon>Metazoa</taxon>
        <taxon>Chordata</taxon>
        <taxon>Craniata</taxon>
        <taxon>Vertebrata</taxon>
        <taxon>Euteleostomi</taxon>
        <taxon>Actinopterygii</taxon>
        <taxon>Neopterygii</taxon>
        <taxon>Teleostei</taxon>
        <taxon>Neoteleostei</taxon>
        <taxon>Acanthomorphata</taxon>
        <taxon>Gobiaria</taxon>
        <taxon>Kurtiformes</taxon>
        <taxon>Apogonoidei</taxon>
        <taxon>Apogonidae</taxon>
        <taxon>Apogoninae</taxon>
        <taxon>Sphaeramia</taxon>
    </lineage>
</organism>
<keyword evidence="6" id="KW-0732">Signal</keyword>
<dbReference type="FunFam" id="1.10.530.10:FF:000001">
    <property type="entry name" value="Lysozyme C"/>
    <property type="match status" value="1"/>
</dbReference>
<dbReference type="EC" id="3.2.1.17" evidence="2"/>
<evidence type="ECO:0000256" key="2">
    <source>
        <dbReference type="ARBA" id="ARBA00012732"/>
    </source>
</evidence>
<dbReference type="GO" id="GO:0031640">
    <property type="term" value="P:killing of cells of another organism"/>
    <property type="evidence" value="ECO:0007669"/>
    <property type="project" value="UniProtKB-KW"/>
</dbReference>
<evidence type="ECO:0000256" key="6">
    <source>
        <dbReference type="SAM" id="SignalP"/>
    </source>
</evidence>
<evidence type="ECO:0000256" key="4">
    <source>
        <dbReference type="ARBA" id="ARBA00023157"/>
    </source>
</evidence>
<evidence type="ECO:0000313" key="7">
    <source>
        <dbReference type="Ensembl" id="ENSSORP00005021329.1"/>
    </source>
</evidence>
<dbReference type="InterPro" id="IPR001916">
    <property type="entry name" value="Glyco_hydro_22"/>
</dbReference>
<dbReference type="InterPro" id="IPR023346">
    <property type="entry name" value="Lysozyme-like_dom_sf"/>
</dbReference>
<feature type="chain" id="PRO_5025468225" description="lysozyme" evidence="6">
    <location>
        <begin position="23"/>
        <end position="149"/>
    </location>
</feature>
<evidence type="ECO:0000313" key="8">
    <source>
        <dbReference type="Proteomes" id="UP000472271"/>
    </source>
</evidence>
<dbReference type="PANTHER" id="PTHR11407">
    <property type="entry name" value="LYSOZYME C"/>
    <property type="match status" value="1"/>
</dbReference>
<dbReference type="Pfam" id="PF00062">
    <property type="entry name" value="Lys"/>
    <property type="match status" value="1"/>
</dbReference>